<name>A0ABQ6BKS2_9CAUL</name>
<gene>
    <name evidence="2" type="ORF">GCM10007859_26690</name>
</gene>
<evidence type="ECO:0000313" key="3">
    <source>
        <dbReference type="Proteomes" id="UP001156921"/>
    </source>
</evidence>
<dbReference type="PROSITE" id="PS51340">
    <property type="entry name" value="MOSC"/>
    <property type="match status" value="1"/>
</dbReference>
<proteinExistence type="predicted"/>
<dbReference type="EMBL" id="BSOY01000086">
    <property type="protein sequence ID" value="GLS02640.1"/>
    <property type="molecule type" value="Genomic_DNA"/>
</dbReference>
<accession>A0ABQ6BKS2</accession>
<comment type="caution">
    <text evidence="2">The sequence shown here is derived from an EMBL/GenBank/DDBJ whole genome shotgun (WGS) entry which is preliminary data.</text>
</comment>
<reference evidence="3" key="1">
    <citation type="journal article" date="2019" name="Int. J. Syst. Evol. Microbiol.">
        <title>The Global Catalogue of Microorganisms (GCM) 10K type strain sequencing project: providing services to taxonomists for standard genome sequencing and annotation.</title>
        <authorList>
            <consortium name="The Broad Institute Genomics Platform"/>
            <consortium name="The Broad Institute Genome Sequencing Center for Infectious Disease"/>
            <person name="Wu L."/>
            <person name="Ma J."/>
        </authorList>
    </citation>
    <scope>NUCLEOTIDE SEQUENCE [LARGE SCALE GENOMIC DNA]</scope>
    <source>
        <strain evidence="3">NBRC 110107</strain>
    </source>
</reference>
<dbReference type="Gene3D" id="2.40.33.20">
    <property type="entry name" value="PK beta-barrel domain-like"/>
    <property type="match status" value="1"/>
</dbReference>
<protein>
    <submittedName>
        <fullName evidence="2">Molybdenum cofactor sulfurase related protein</fullName>
    </submittedName>
</protein>
<keyword evidence="3" id="KW-1185">Reference proteome</keyword>
<dbReference type="Proteomes" id="UP001156921">
    <property type="component" value="Unassembled WGS sequence"/>
</dbReference>
<organism evidence="2 3">
    <name type="scientific">Brevundimonas denitrificans</name>
    <dbReference type="NCBI Taxonomy" id="1443434"/>
    <lineage>
        <taxon>Bacteria</taxon>
        <taxon>Pseudomonadati</taxon>
        <taxon>Pseudomonadota</taxon>
        <taxon>Alphaproteobacteria</taxon>
        <taxon>Caulobacterales</taxon>
        <taxon>Caulobacteraceae</taxon>
        <taxon>Brevundimonas</taxon>
    </lineage>
</organism>
<dbReference type="SUPFAM" id="SSF50800">
    <property type="entry name" value="PK beta-barrel domain-like"/>
    <property type="match status" value="1"/>
</dbReference>
<dbReference type="InterPro" id="IPR011037">
    <property type="entry name" value="Pyrv_Knase-like_insert_dom_sf"/>
</dbReference>
<sequence>MVTALWRHPVKGFTPEPLASALLPTGGWFPGDRMFAVEDGPSGFDRAAPEHLPKQKFTVLMRTAEVAGVHTRWDEAARTLHVAAAGHEDLAVAVDDADSRVAFERWLAVVLGDAVTGPLRLVSAEGLDHRFMDHPLGRISLLNLASVRDFEARVGRPVDPRRFRANVWVEGWPAWIENDGADRDLTLGEARLRGVKPIVRCAATHVDPDTAERDFDLVPALFEQYGHRWCGLYATLAAGGTVRVGDRVEMT</sequence>
<dbReference type="InterPro" id="IPR005302">
    <property type="entry name" value="MoCF_Sase_C"/>
</dbReference>
<feature type="domain" description="MOSC" evidence="1">
    <location>
        <begin position="109"/>
        <end position="251"/>
    </location>
</feature>
<dbReference type="InterPro" id="IPR005303">
    <property type="entry name" value="MOCOS_middle"/>
</dbReference>
<dbReference type="Pfam" id="PF03476">
    <property type="entry name" value="MOSC_N"/>
    <property type="match status" value="1"/>
</dbReference>
<dbReference type="Pfam" id="PF03473">
    <property type="entry name" value="MOSC"/>
    <property type="match status" value="1"/>
</dbReference>
<evidence type="ECO:0000313" key="2">
    <source>
        <dbReference type="EMBL" id="GLS02640.1"/>
    </source>
</evidence>
<evidence type="ECO:0000259" key="1">
    <source>
        <dbReference type="PROSITE" id="PS51340"/>
    </source>
</evidence>